<feature type="chain" id="PRO_5041204553" evidence="2">
    <location>
        <begin position="19"/>
        <end position="186"/>
    </location>
</feature>
<comment type="caution">
    <text evidence="3">The sequence shown here is derived from an EMBL/GenBank/DDBJ whole genome shotgun (WGS) entry which is preliminary data.</text>
</comment>
<evidence type="ECO:0000313" key="4">
    <source>
        <dbReference type="Proteomes" id="UP001163846"/>
    </source>
</evidence>
<keyword evidence="4" id="KW-1185">Reference proteome</keyword>
<proteinExistence type="predicted"/>
<name>A0AA38PLT9_9AGAR</name>
<feature type="region of interest" description="Disordered" evidence="1">
    <location>
        <begin position="20"/>
        <end position="79"/>
    </location>
</feature>
<reference evidence="3" key="1">
    <citation type="submission" date="2022-08" db="EMBL/GenBank/DDBJ databases">
        <authorList>
            <consortium name="DOE Joint Genome Institute"/>
            <person name="Min B."/>
            <person name="Riley R."/>
            <person name="Sierra-Patev S."/>
            <person name="Naranjo-Ortiz M."/>
            <person name="Looney B."/>
            <person name="Konkel Z."/>
            <person name="Slot J.C."/>
            <person name="Sakamoto Y."/>
            <person name="Steenwyk J.L."/>
            <person name="Rokas A."/>
            <person name="Carro J."/>
            <person name="Camarero S."/>
            <person name="Ferreira P."/>
            <person name="Molpeceres G."/>
            <person name="Ruiz-Duenas F.J."/>
            <person name="Serrano A."/>
            <person name="Henrissat B."/>
            <person name="Drula E."/>
            <person name="Hughes K.W."/>
            <person name="Mata J.L."/>
            <person name="Ishikawa N.K."/>
            <person name="Vargas-Isla R."/>
            <person name="Ushijima S."/>
            <person name="Smith C.A."/>
            <person name="Ahrendt S."/>
            <person name="Andreopoulos W."/>
            <person name="He G."/>
            <person name="Labutti K."/>
            <person name="Lipzen A."/>
            <person name="Ng V."/>
            <person name="Sandor L."/>
            <person name="Barry K."/>
            <person name="Martinez A.T."/>
            <person name="Xiao Y."/>
            <person name="Gibbons J.G."/>
            <person name="Terashima K."/>
            <person name="Hibbett D.S."/>
            <person name="Grigoriev I.V."/>
        </authorList>
    </citation>
    <scope>NUCLEOTIDE SEQUENCE</scope>
    <source>
        <strain evidence="3">TFB9207</strain>
    </source>
</reference>
<evidence type="ECO:0000256" key="2">
    <source>
        <dbReference type="SAM" id="SignalP"/>
    </source>
</evidence>
<gene>
    <name evidence="3" type="ORF">F5878DRAFT_636721</name>
</gene>
<keyword evidence="2" id="KW-0732">Signal</keyword>
<dbReference type="AlphaFoldDB" id="A0AA38PLT9"/>
<sequence>MNLYRLLLFVTLAVHVSSTSVQPLPDSDSKNVQNPAPSPAPNIPSPSYDSKPLPKGEESKLPLSGGLGQGHTTGDDLVHTNPDAVKTVVHAVLFDQAFNGEDGGPKCVNITTATKMKKRGVEGSKKEEEEGTCKVVREGTCPCEAATGTVDSDGKIVEQPGGVKDVKHTKRAVLKAVHRKRTTATI</sequence>
<evidence type="ECO:0000256" key="1">
    <source>
        <dbReference type="SAM" id="MobiDB-lite"/>
    </source>
</evidence>
<organism evidence="3 4">
    <name type="scientific">Lentinula raphanica</name>
    <dbReference type="NCBI Taxonomy" id="153919"/>
    <lineage>
        <taxon>Eukaryota</taxon>
        <taxon>Fungi</taxon>
        <taxon>Dikarya</taxon>
        <taxon>Basidiomycota</taxon>
        <taxon>Agaricomycotina</taxon>
        <taxon>Agaricomycetes</taxon>
        <taxon>Agaricomycetidae</taxon>
        <taxon>Agaricales</taxon>
        <taxon>Marasmiineae</taxon>
        <taxon>Omphalotaceae</taxon>
        <taxon>Lentinula</taxon>
    </lineage>
</organism>
<accession>A0AA38PLT9</accession>
<evidence type="ECO:0000313" key="3">
    <source>
        <dbReference type="EMBL" id="KAJ3845254.1"/>
    </source>
</evidence>
<protein>
    <submittedName>
        <fullName evidence="3">Uncharacterized protein</fullName>
    </submittedName>
</protein>
<dbReference type="Proteomes" id="UP001163846">
    <property type="component" value="Unassembled WGS sequence"/>
</dbReference>
<dbReference type="EMBL" id="MU805939">
    <property type="protein sequence ID" value="KAJ3845254.1"/>
    <property type="molecule type" value="Genomic_DNA"/>
</dbReference>
<feature type="signal peptide" evidence="2">
    <location>
        <begin position="1"/>
        <end position="18"/>
    </location>
</feature>